<dbReference type="Gene3D" id="3.30.559.10">
    <property type="entry name" value="Chloramphenicol acetyltransferase-like domain"/>
    <property type="match status" value="1"/>
</dbReference>
<dbReference type="Gene3D" id="3.30.559.30">
    <property type="entry name" value="Nonribosomal peptide synthetase, condensation domain"/>
    <property type="match status" value="1"/>
</dbReference>
<dbReference type="InterPro" id="IPR014030">
    <property type="entry name" value="Ketoacyl_synth_N"/>
</dbReference>
<dbReference type="InterPro" id="IPR001242">
    <property type="entry name" value="Condensation_dom"/>
</dbReference>
<dbReference type="PANTHER" id="PTHR43775">
    <property type="entry name" value="FATTY ACID SYNTHASE"/>
    <property type="match status" value="1"/>
</dbReference>
<dbReference type="SMART" id="SM00827">
    <property type="entry name" value="PKS_AT"/>
    <property type="match status" value="1"/>
</dbReference>
<sequence length="1921" mass="209806">MHNHEEYQEPSDESDIAIVGMSCRFPGATSIHQYWQNLLNGVESIHVETDADGQIWARAELPGIEDFDYGFFGFSYKEAQLLDPQHRILLECAWEVLEDASLHAQTGSVGVFCGAGPSSYFINNVHGLRARDSACGLYQSSEALAQFMATDKEFLASRIAYKLNCCGPAVNVQAACATSMFGIQAAIQALLLRECDAALVGAAAVSVPQSIPYYFEPGMPFSADGHCRPFDVKASGTVFGSGAAVVGLKRLGDALADGDQIHAVIRSVATNNDGAHRAGMSAPSVAGQARVIREALDIAGVGPEQVSYVEAHGTATPIGDPIEIKALANAFADRDREHTCYLGSVKGNIGHLGWAAGMAGLIKAVLIARHKVIPPTLNFEQYNPQLYIEETPFTVNRQQVVITTPHVIVGVSSFGLGGNNSHLIVETAPAPKVASSSLDHERLCLIPVSARERDGLQQLCAGYRQFLEAQTDDSFPLFAANLLHSRSLFEQRTYVIASHRREAIDALAGLTFDARPPAATAPRVGLMFSGQGGEHRDMGRELYTHEALFKAELDAFDPVCQDVFGASAANLLFDPRINGQVEQDIARSQPMTFALQVAMARLFLCNGIAPVAVFGHSLGEYAAACIAGVFSPEQGFRMLVKRSRLLDSLGDIGAMVVLGGDHECASRLIERTPGGLSIAALNAVNNTAVSGTLEAVGLLLKNADAAGVSATRLKISRPGHSSLLDPLLDSFEAYLDSVELSPPVRSFISTVTGTLAGDEVATSQYWRRQLRETVNFRASVAAALDLGCTHLVEIGPKAMLSGLVLSEAGDRLSMLPMARGGQRDHRQYLTVLGELFQAGVDVHVPVQQGRVPILAGLPTYPFQRVRCWIETSEPVHAQAKHTYQTVWQSLTVERMDSHSAAGQKVLFLAPNEAFNEAEARYLKNSFGQFHCVALNRFMGIDASSREALDFIAAQDFDGMWGEYAEGVDRVYLDLRQLRNNDASTAVSTCARVLNLLRSVPDGYDRRPQFCLLFATEANRDEDMSLNPVANSVVGMLRSVLIEEPDWKVTVLNFISEQSPTGIEDASPIVLLPLTDELVVTVRQAQAFVPRLERTMDSNDASFSFPVDNSYLLIGGAGGIGRQLIESLCADQVQCIHVIGRSALPGEAMQALMIRYPSIRYLGFDLSSDQGRDECAKWLQSAAIGKVTIFNLAVDLNDQLSSEVQVADLQRSFEAKCTSVLTLYQLLCDQGRAIDCVFNFSSATSILGNGGQSTYGAASAFLDAAHEALFLRASRVLTVNWGVWGDAGKLRDNYQRMQVLKASGLNSHSSEQGLLFIRQLLAGPSRIAGFMNIDAKVLGDRSWVCARFLEQLVTDDSNKDRTRPASVSARLLECADETQMGSLLETWLVETIDSLVGLEASSRGRYDMIKEFGFKALGFDSLALVQLKNALVTQFDLQWTVKRFNSMQALSELHALLVSHVTQPAWRAAHSERNGSVEMGVQGTAVSLQQMRWISLIGKDYGLRVIPYLIYCHFDAEHCRKALFQVVDEHRLLRTFFPQGRPTVRTSAEVLQGFGVLFTDLSSQTAADKAQQIGACVQAMAQALPKPEDNVTWTIHFIDVGEPFFIALLGVQHLEFDGKSLTLFFDRFGECLHRLAEHQPLTRIDHEMGYADYARRQQQYLSEQWGTDARFFKGLYNAFEGPTVLPAHPGFTSTAACSSSRYSIEVAGANRVLSELAERYGFSVFNAILYVYATTMADVIGCDQLIVSAINSGRGLSEFNNVIGPFTSPLPVPITVHHDWLSGISTVAHALEAIQGYPFMHPSMLIGEVSAFSGMAHDTYFSDVGINFLNYRHTAEAPGKVRIEGVEILGPVSEGLLSGANVEDMRRVPGLHLVVEINGDDLRFNFWFHTQRFSTAEVEGWGHRMVQHLKQLMSMARATDEH</sequence>
<evidence type="ECO:0000259" key="6">
    <source>
        <dbReference type="PROSITE" id="PS52004"/>
    </source>
</evidence>
<feature type="domain" description="Ketosynthase family 3 (KS3)" evidence="6">
    <location>
        <begin position="13"/>
        <end position="427"/>
    </location>
</feature>
<dbReference type="InterPro" id="IPR036291">
    <property type="entry name" value="NAD(P)-bd_dom_sf"/>
</dbReference>
<dbReference type="Gene3D" id="3.40.47.10">
    <property type="match status" value="1"/>
</dbReference>
<keyword evidence="5" id="KW-0808">Transferase</keyword>
<dbReference type="SMART" id="SM00822">
    <property type="entry name" value="PKS_KR"/>
    <property type="match status" value="1"/>
</dbReference>
<evidence type="ECO:0000256" key="4">
    <source>
        <dbReference type="ARBA" id="ARBA00022553"/>
    </source>
</evidence>
<accession>A0ABM7RYJ5</accession>
<dbReference type="Gene3D" id="1.10.1200.10">
    <property type="entry name" value="ACP-like"/>
    <property type="match status" value="1"/>
</dbReference>
<dbReference type="InterPro" id="IPR014043">
    <property type="entry name" value="Acyl_transferase_dom"/>
</dbReference>
<dbReference type="InterPro" id="IPR036736">
    <property type="entry name" value="ACP-like_sf"/>
</dbReference>
<dbReference type="PROSITE" id="PS52004">
    <property type="entry name" value="KS3_2"/>
    <property type="match status" value="1"/>
</dbReference>
<dbReference type="SUPFAM" id="SSF47336">
    <property type="entry name" value="ACP-like"/>
    <property type="match status" value="1"/>
</dbReference>
<dbReference type="RefSeq" id="WP_172901576.1">
    <property type="nucleotide sequence ID" value="NZ_AP017423.2"/>
</dbReference>
<gene>
    <name evidence="7" type="ORF">LAB08_R41840</name>
</gene>
<evidence type="ECO:0000313" key="7">
    <source>
        <dbReference type="EMBL" id="BCX69537.1"/>
    </source>
</evidence>
<evidence type="ECO:0000256" key="5">
    <source>
        <dbReference type="ARBA" id="ARBA00022679"/>
    </source>
</evidence>
<dbReference type="InterPro" id="IPR032821">
    <property type="entry name" value="PKS_assoc"/>
</dbReference>
<dbReference type="SUPFAM" id="SSF52151">
    <property type="entry name" value="FabD/lysophospholipase-like"/>
    <property type="match status" value="1"/>
</dbReference>
<dbReference type="SUPFAM" id="SSF53901">
    <property type="entry name" value="Thiolase-like"/>
    <property type="match status" value="1"/>
</dbReference>
<keyword evidence="3" id="KW-0596">Phosphopantetheine</keyword>
<dbReference type="Pfam" id="PF16197">
    <property type="entry name" value="KAsynt_C_assoc"/>
    <property type="match status" value="1"/>
</dbReference>
<evidence type="ECO:0000256" key="1">
    <source>
        <dbReference type="ARBA" id="ARBA00005194"/>
    </source>
</evidence>
<dbReference type="EMBL" id="AP017423">
    <property type="protein sequence ID" value="BCX69537.1"/>
    <property type="molecule type" value="Genomic_DNA"/>
</dbReference>
<dbReference type="PANTHER" id="PTHR43775:SF37">
    <property type="entry name" value="SI:DKEY-61P9.11"/>
    <property type="match status" value="1"/>
</dbReference>
<dbReference type="PROSITE" id="PS00606">
    <property type="entry name" value="KS3_1"/>
    <property type="match status" value="1"/>
</dbReference>
<dbReference type="SUPFAM" id="SSF55048">
    <property type="entry name" value="Probable ACP-binding domain of malonyl-CoA ACP transacylase"/>
    <property type="match status" value="1"/>
</dbReference>
<reference evidence="7 8" key="1">
    <citation type="submission" date="2016-04" db="EMBL/GenBank/DDBJ databases">
        <title>Complete genome sequence of Pseudomonas sp. LAB-08 isolated from TCE contaminated aquifer soil.</title>
        <authorList>
            <person name="Dohra H."/>
            <person name="Suzuki K."/>
            <person name="Fatma A."/>
            <person name="Inuzuka Y."/>
            <person name="Honjo M."/>
            <person name="Tashiro Y."/>
            <person name="Futamata H."/>
        </authorList>
    </citation>
    <scope>NUCLEOTIDE SEQUENCE [LARGE SCALE GENOMIC DNA]</scope>
    <source>
        <strain evidence="7 8">LAB-08</strain>
    </source>
</reference>
<comment type="similarity">
    <text evidence="2">Belongs to the short-chain dehydrogenases/reductases (SDR) family.</text>
</comment>
<dbReference type="InterPro" id="IPR016035">
    <property type="entry name" value="Acyl_Trfase/lysoPLipase"/>
</dbReference>
<dbReference type="SUPFAM" id="SSF51735">
    <property type="entry name" value="NAD(P)-binding Rossmann-fold domains"/>
    <property type="match status" value="2"/>
</dbReference>
<dbReference type="InterPro" id="IPR057326">
    <property type="entry name" value="KR_dom"/>
</dbReference>
<dbReference type="InterPro" id="IPR020841">
    <property type="entry name" value="PKS_Beta-ketoAc_synthase_dom"/>
</dbReference>
<evidence type="ECO:0000313" key="8">
    <source>
        <dbReference type="Proteomes" id="UP000218595"/>
    </source>
</evidence>
<dbReference type="Pfam" id="PF02801">
    <property type="entry name" value="Ketoacyl-synt_C"/>
    <property type="match status" value="1"/>
</dbReference>
<proteinExistence type="inferred from homology"/>
<dbReference type="InterPro" id="IPR016039">
    <property type="entry name" value="Thiolase-like"/>
</dbReference>
<comment type="pathway">
    <text evidence="1">Lipid metabolism; fatty acid biosynthesis.</text>
</comment>
<dbReference type="Pfam" id="PF00668">
    <property type="entry name" value="Condensation"/>
    <property type="match status" value="1"/>
</dbReference>
<dbReference type="InterPro" id="IPR014031">
    <property type="entry name" value="Ketoacyl_synth_C"/>
</dbReference>
<dbReference type="InterPro" id="IPR050091">
    <property type="entry name" value="PKS_NRPS_Biosynth_Enz"/>
</dbReference>
<keyword evidence="8" id="KW-1185">Reference proteome</keyword>
<dbReference type="Pfam" id="PF08659">
    <property type="entry name" value="KR"/>
    <property type="match status" value="1"/>
</dbReference>
<dbReference type="Pfam" id="PF00698">
    <property type="entry name" value="Acyl_transf_1"/>
    <property type="match status" value="1"/>
</dbReference>
<dbReference type="Gene3D" id="3.40.50.720">
    <property type="entry name" value="NAD(P)-binding Rossmann-like Domain"/>
    <property type="match status" value="1"/>
</dbReference>
<dbReference type="SMART" id="SM00825">
    <property type="entry name" value="PKS_KS"/>
    <property type="match status" value="1"/>
</dbReference>
<dbReference type="InterPro" id="IPR001227">
    <property type="entry name" value="Ac_transferase_dom_sf"/>
</dbReference>
<dbReference type="CDD" id="cd00833">
    <property type="entry name" value="PKS"/>
    <property type="match status" value="1"/>
</dbReference>
<evidence type="ECO:0000256" key="3">
    <source>
        <dbReference type="ARBA" id="ARBA00022450"/>
    </source>
</evidence>
<dbReference type="InterPro" id="IPR018201">
    <property type="entry name" value="Ketoacyl_synth_AS"/>
</dbReference>
<keyword evidence="4" id="KW-0597">Phosphoprotein</keyword>
<dbReference type="SUPFAM" id="SSF52777">
    <property type="entry name" value="CoA-dependent acyltransferases"/>
    <property type="match status" value="2"/>
</dbReference>
<dbReference type="Proteomes" id="UP000218595">
    <property type="component" value="Chromosome"/>
</dbReference>
<dbReference type="InterPro" id="IPR023213">
    <property type="entry name" value="CAT-like_dom_sf"/>
</dbReference>
<dbReference type="InterPro" id="IPR016036">
    <property type="entry name" value="Malonyl_transacylase_ACP-bd"/>
</dbReference>
<protein>
    <submittedName>
        <fullName evidence="7">Type I polyketide synthase</fullName>
    </submittedName>
</protein>
<organism evidence="7 8">
    <name type="scientific">Pseudomonas izuensis</name>
    <dbReference type="NCBI Taxonomy" id="2684212"/>
    <lineage>
        <taxon>Bacteria</taxon>
        <taxon>Pseudomonadati</taxon>
        <taxon>Pseudomonadota</taxon>
        <taxon>Gammaproteobacteria</taxon>
        <taxon>Pseudomonadales</taxon>
        <taxon>Pseudomonadaceae</taxon>
        <taxon>Pseudomonas</taxon>
    </lineage>
</organism>
<dbReference type="InterPro" id="IPR013968">
    <property type="entry name" value="PKS_KR"/>
</dbReference>
<dbReference type="Pfam" id="PF00109">
    <property type="entry name" value="ketoacyl-synt"/>
    <property type="match status" value="1"/>
</dbReference>
<dbReference type="Gene3D" id="3.40.366.10">
    <property type="entry name" value="Malonyl-Coenzyme A Acyl Carrier Protein, domain 2"/>
    <property type="match status" value="1"/>
</dbReference>
<name>A0ABM7RYJ5_9PSED</name>
<evidence type="ECO:0000256" key="2">
    <source>
        <dbReference type="ARBA" id="ARBA00006484"/>
    </source>
</evidence>
<dbReference type="Gene3D" id="3.30.70.3290">
    <property type="match status" value="1"/>
</dbReference>